<dbReference type="EMBL" id="JAUJYO010000006">
    <property type="protein sequence ID" value="KAK1312949.1"/>
    <property type="molecule type" value="Genomic_DNA"/>
</dbReference>
<feature type="region of interest" description="Disordered" evidence="1">
    <location>
        <begin position="1"/>
        <end position="25"/>
    </location>
</feature>
<accession>A0AAV9EHH3</accession>
<proteinExistence type="predicted"/>
<comment type="caution">
    <text evidence="2">The sequence shown here is derived from an EMBL/GenBank/DDBJ whole genome shotgun (WGS) entry which is preliminary data.</text>
</comment>
<name>A0AAV9EHH3_ACOCL</name>
<organism evidence="2 3">
    <name type="scientific">Acorus calamus</name>
    <name type="common">Sweet flag</name>
    <dbReference type="NCBI Taxonomy" id="4465"/>
    <lineage>
        <taxon>Eukaryota</taxon>
        <taxon>Viridiplantae</taxon>
        <taxon>Streptophyta</taxon>
        <taxon>Embryophyta</taxon>
        <taxon>Tracheophyta</taxon>
        <taxon>Spermatophyta</taxon>
        <taxon>Magnoliopsida</taxon>
        <taxon>Liliopsida</taxon>
        <taxon>Acoraceae</taxon>
        <taxon>Acorus</taxon>
    </lineage>
</organism>
<reference evidence="2" key="1">
    <citation type="journal article" date="2023" name="Nat. Commun.">
        <title>Diploid and tetraploid genomes of Acorus and the evolution of monocots.</title>
        <authorList>
            <person name="Ma L."/>
            <person name="Liu K.W."/>
            <person name="Li Z."/>
            <person name="Hsiao Y.Y."/>
            <person name="Qi Y."/>
            <person name="Fu T."/>
            <person name="Tang G.D."/>
            <person name="Zhang D."/>
            <person name="Sun W.H."/>
            <person name="Liu D.K."/>
            <person name="Li Y."/>
            <person name="Chen G.Z."/>
            <person name="Liu X.D."/>
            <person name="Liao X.Y."/>
            <person name="Jiang Y.T."/>
            <person name="Yu X."/>
            <person name="Hao Y."/>
            <person name="Huang J."/>
            <person name="Zhao X.W."/>
            <person name="Ke S."/>
            <person name="Chen Y.Y."/>
            <person name="Wu W.L."/>
            <person name="Hsu J.L."/>
            <person name="Lin Y.F."/>
            <person name="Huang M.D."/>
            <person name="Li C.Y."/>
            <person name="Huang L."/>
            <person name="Wang Z.W."/>
            <person name="Zhao X."/>
            <person name="Zhong W.Y."/>
            <person name="Peng D.H."/>
            <person name="Ahmad S."/>
            <person name="Lan S."/>
            <person name="Zhang J.S."/>
            <person name="Tsai W.C."/>
            <person name="Van de Peer Y."/>
            <person name="Liu Z.J."/>
        </authorList>
    </citation>
    <scope>NUCLEOTIDE SEQUENCE</scope>
    <source>
        <strain evidence="2">CP</strain>
    </source>
</reference>
<protein>
    <submittedName>
        <fullName evidence="2">Uncharacterized protein</fullName>
    </submittedName>
</protein>
<evidence type="ECO:0000313" key="2">
    <source>
        <dbReference type="EMBL" id="KAK1312949.1"/>
    </source>
</evidence>
<feature type="compositionally biased region" description="Low complexity" evidence="1">
    <location>
        <begin position="1"/>
        <end position="21"/>
    </location>
</feature>
<sequence length="89" mass="9265">MTESVAVSPSAGEASPSSSSSIPCPPRCGTIDSIFNAFRQKGSASARSLQFIAPVENGSHVVAVLDPVKYAPSLQNWETALVGYIIGKK</sequence>
<evidence type="ECO:0000313" key="3">
    <source>
        <dbReference type="Proteomes" id="UP001180020"/>
    </source>
</evidence>
<reference evidence="2" key="2">
    <citation type="submission" date="2023-06" db="EMBL/GenBank/DDBJ databases">
        <authorList>
            <person name="Ma L."/>
            <person name="Liu K.-W."/>
            <person name="Li Z."/>
            <person name="Hsiao Y.-Y."/>
            <person name="Qi Y."/>
            <person name="Fu T."/>
            <person name="Tang G."/>
            <person name="Zhang D."/>
            <person name="Sun W.-H."/>
            <person name="Liu D.-K."/>
            <person name="Li Y."/>
            <person name="Chen G.-Z."/>
            <person name="Liu X.-D."/>
            <person name="Liao X.-Y."/>
            <person name="Jiang Y.-T."/>
            <person name="Yu X."/>
            <person name="Hao Y."/>
            <person name="Huang J."/>
            <person name="Zhao X.-W."/>
            <person name="Ke S."/>
            <person name="Chen Y.-Y."/>
            <person name="Wu W.-L."/>
            <person name="Hsu J.-L."/>
            <person name="Lin Y.-F."/>
            <person name="Huang M.-D."/>
            <person name="Li C.-Y."/>
            <person name="Huang L."/>
            <person name="Wang Z.-W."/>
            <person name="Zhao X."/>
            <person name="Zhong W.-Y."/>
            <person name="Peng D.-H."/>
            <person name="Ahmad S."/>
            <person name="Lan S."/>
            <person name="Zhang J.-S."/>
            <person name="Tsai W.-C."/>
            <person name="Van De Peer Y."/>
            <person name="Liu Z.-J."/>
        </authorList>
    </citation>
    <scope>NUCLEOTIDE SEQUENCE</scope>
    <source>
        <strain evidence="2">CP</strain>
        <tissue evidence="2">Leaves</tissue>
    </source>
</reference>
<dbReference type="Proteomes" id="UP001180020">
    <property type="component" value="Unassembled WGS sequence"/>
</dbReference>
<dbReference type="AlphaFoldDB" id="A0AAV9EHH3"/>
<keyword evidence="3" id="KW-1185">Reference proteome</keyword>
<gene>
    <name evidence="2" type="ORF">QJS10_CPA06g01257</name>
</gene>
<evidence type="ECO:0000256" key="1">
    <source>
        <dbReference type="SAM" id="MobiDB-lite"/>
    </source>
</evidence>